<gene>
    <name evidence="2" type="ORF">ABIE19_000864</name>
</gene>
<dbReference type="SMART" id="SM00421">
    <property type="entry name" value="HTH_LUXR"/>
    <property type="match status" value="1"/>
</dbReference>
<evidence type="ECO:0000313" key="3">
    <source>
        <dbReference type="Proteomes" id="UP001549313"/>
    </source>
</evidence>
<dbReference type="SUPFAM" id="SSF46894">
    <property type="entry name" value="C-terminal effector domain of the bipartite response regulators"/>
    <property type="match status" value="1"/>
</dbReference>
<reference evidence="2 3" key="1">
    <citation type="submission" date="2024-06" db="EMBL/GenBank/DDBJ databases">
        <title>Sorghum-associated microbial communities from plants grown in Nebraska, USA.</title>
        <authorList>
            <person name="Schachtman D."/>
        </authorList>
    </citation>
    <scope>NUCLEOTIDE SEQUENCE [LARGE SCALE GENOMIC DNA]</scope>
    <source>
        <strain evidence="2 3">2814</strain>
    </source>
</reference>
<accession>A0ABV2R8Q4</accession>
<name>A0ABV2R8Q4_9CAUL</name>
<dbReference type="InterPro" id="IPR016032">
    <property type="entry name" value="Sig_transdc_resp-reg_C-effctor"/>
</dbReference>
<evidence type="ECO:0000259" key="1">
    <source>
        <dbReference type="SMART" id="SM00421"/>
    </source>
</evidence>
<evidence type="ECO:0000313" key="2">
    <source>
        <dbReference type="EMBL" id="MET4682955.1"/>
    </source>
</evidence>
<keyword evidence="2" id="KW-0238">DNA-binding</keyword>
<dbReference type="PRINTS" id="PR00038">
    <property type="entry name" value="HTHLUXR"/>
</dbReference>
<sequence>MIGSEVSSARHGASNDGFVRGFADASLDASGREARSYARPLSDSAVRRVSEADAWFEDDECARFILDMKGHVLRANASAKALAASGMIGSGGVFICSRHRSRGELDRLLERLAARRQSKGRILFRAGDDAWCTLDLMTSSRAPGRIFAVARPVKCLDAERVDSMAAVFGLTRAEKTILIHLADGEAPKDIGRVLDMSIHTVRSHLRSICMRMGVKGINGALRLTLQMC</sequence>
<dbReference type="GO" id="GO:0003677">
    <property type="term" value="F:DNA binding"/>
    <property type="evidence" value="ECO:0007669"/>
    <property type="project" value="UniProtKB-KW"/>
</dbReference>
<protein>
    <submittedName>
        <fullName evidence="2">DNA-binding CsgD family transcriptional regulator</fullName>
    </submittedName>
</protein>
<comment type="caution">
    <text evidence="2">The sequence shown here is derived from an EMBL/GenBank/DDBJ whole genome shotgun (WGS) entry which is preliminary data.</text>
</comment>
<dbReference type="InterPro" id="IPR000792">
    <property type="entry name" value="Tscrpt_reg_LuxR_C"/>
</dbReference>
<dbReference type="Gene3D" id="1.10.10.10">
    <property type="entry name" value="Winged helix-like DNA-binding domain superfamily/Winged helix DNA-binding domain"/>
    <property type="match status" value="1"/>
</dbReference>
<keyword evidence="3" id="KW-1185">Reference proteome</keyword>
<dbReference type="InterPro" id="IPR036388">
    <property type="entry name" value="WH-like_DNA-bd_sf"/>
</dbReference>
<proteinExistence type="predicted"/>
<organism evidence="2 3">
    <name type="scientific">Brevundimonas faecalis</name>
    <dbReference type="NCBI Taxonomy" id="947378"/>
    <lineage>
        <taxon>Bacteria</taxon>
        <taxon>Pseudomonadati</taxon>
        <taxon>Pseudomonadota</taxon>
        <taxon>Alphaproteobacteria</taxon>
        <taxon>Caulobacterales</taxon>
        <taxon>Caulobacteraceae</taxon>
        <taxon>Brevundimonas</taxon>
    </lineage>
</organism>
<dbReference type="Pfam" id="PF00196">
    <property type="entry name" value="GerE"/>
    <property type="match status" value="1"/>
</dbReference>
<dbReference type="EMBL" id="JBEPTF010000001">
    <property type="protein sequence ID" value="MET4682955.1"/>
    <property type="molecule type" value="Genomic_DNA"/>
</dbReference>
<dbReference type="Proteomes" id="UP001549313">
    <property type="component" value="Unassembled WGS sequence"/>
</dbReference>
<feature type="domain" description="HTH luxR-type" evidence="1">
    <location>
        <begin position="167"/>
        <end position="224"/>
    </location>
</feature>